<evidence type="ECO:0000313" key="3">
    <source>
        <dbReference type="Proteomes" id="UP000248975"/>
    </source>
</evidence>
<dbReference type="AlphaFoldDB" id="A0A2W5SBT5"/>
<evidence type="ECO:0000259" key="1">
    <source>
        <dbReference type="Pfam" id="PF05899"/>
    </source>
</evidence>
<dbReference type="InterPro" id="IPR014710">
    <property type="entry name" value="RmlC-like_jellyroll"/>
</dbReference>
<dbReference type="InterPro" id="IPR008579">
    <property type="entry name" value="UGlyAH_Cupin_dom"/>
</dbReference>
<comment type="caution">
    <text evidence="2">The sequence shown here is derived from an EMBL/GenBank/DDBJ whole genome shotgun (WGS) entry which is preliminary data.</text>
</comment>
<proteinExistence type="predicted"/>
<feature type="domain" description="(S)-ureidoglycine aminohydrolase cupin" evidence="1">
    <location>
        <begin position="40"/>
        <end position="112"/>
    </location>
</feature>
<reference evidence="2 3" key="1">
    <citation type="submission" date="2017-08" db="EMBL/GenBank/DDBJ databases">
        <title>Infants hospitalized years apart are colonized by the same room-sourced microbial strains.</title>
        <authorList>
            <person name="Brooks B."/>
            <person name="Olm M.R."/>
            <person name="Firek B.A."/>
            <person name="Baker R."/>
            <person name="Thomas B.C."/>
            <person name="Morowitz M.J."/>
            <person name="Banfield J.F."/>
        </authorList>
    </citation>
    <scope>NUCLEOTIDE SEQUENCE [LARGE SCALE GENOMIC DNA]</scope>
    <source>
        <strain evidence="2">S2_003_000_R2_11</strain>
    </source>
</reference>
<dbReference type="Proteomes" id="UP000248975">
    <property type="component" value="Unassembled WGS sequence"/>
</dbReference>
<dbReference type="Gene3D" id="2.60.120.10">
    <property type="entry name" value="Jelly Rolls"/>
    <property type="match status" value="1"/>
</dbReference>
<dbReference type="InterPro" id="IPR011051">
    <property type="entry name" value="RmlC_Cupin_sf"/>
</dbReference>
<dbReference type="SUPFAM" id="SSF51182">
    <property type="entry name" value="RmlC-like cupins"/>
    <property type="match status" value="1"/>
</dbReference>
<evidence type="ECO:0000313" key="2">
    <source>
        <dbReference type="EMBL" id="PZQ96675.1"/>
    </source>
</evidence>
<accession>A0A2W5SBT5</accession>
<dbReference type="PANTHER" id="PTHR40943:SF1">
    <property type="entry name" value="CYTOPLASMIC PROTEIN"/>
    <property type="match status" value="1"/>
</dbReference>
<sequence>MPSIVKLPPLSSVTPSDATLDGWVVTEGSPTMKTWPLHTSTDGTMMAGYWEATPGSYHATYTAYEFVHLIEGKIIITPDGGQPVTVVAGDAFVVEKDFKGTWKIVEKVRKHFDFRLD</sequence>
<protein>
    <recommendedName>
        <fullName evidence="1">(S)-ureidoglycine aminohydrolase cupin domain-containing protein</fullName>
    </recommendedName>
</protein>
<gene>
    <name evidence="2" type="ORF">DI533_13870</name>
</gene>
<organism evidence="2 3">
    <name type="scientific">Cereibacter sphaeroides</name>
    <name type="common">Rhodobacter sphaeroides</name>
    <dbReference type="NCBI Taxonomy" id="1063"/>
    <lineage>
        <taxon>Bacteria</taxon>
        <taxon>Pseudomonadati</taxon>
        <taxon>Pseudomonadota</taxon>
        <taxon>Alphaproteobacteria</taxon>
        <taxon>Rhodobacterales</taxon>
        <taxon>Paracoccaceae</taxon>
        <taxon>Cereibacter</taxon>
    </lineage>
</organism>
<dbReference type="PANTHER" id="PTHR40943">
    <property type="entry name" value="CYTOPLASMIC PROTEIN-RELATED"/>
    <property type="match status" value="1"/>
</dbReference>
<name>A0A2W5SBT5_CERSP</name>
<dbReference type="Pfam" id="PF05899">
    <property type="entry name" value="Cupin_3"/>
    <property type="match status" value="1"/>
</dbReference>
<dbReference type="EMBL" id="QFQS01000003">
    <property type="protein sequence ID" value="PZQ96675.1"/>
    <property type="molecule type" value="Genomic_DNA"/>
</dbReference>
<dbReference type="CDD" id="cd02227">
    <property type="entry name" value="cupin_TM1112-like"/>
    <property type="match status" value="1"/>
</dbReference>